<gene>
    <name evidence="1" type="ORF">DDZ16_16245</name>
</gene>
<keyword evidence="2" id="KW-1185">Reference proteome</keyword>
<evidence type="ECO:0000313" key="1">
    <source>
        <dbReference type="EMBL" id="PWD98325.1"/>
    </source>
</evidence>
<organism evidence="1 2">
    <name type="scientific">Marinilabilia rubra</name>
    <dbReference type="NCBI Taxonomy" id="2162893"/>
    <lineage>
        <taxon>Bacteria</taxon>
        <taxon>Pseudomonadati</taxon>
        <taxon>Bacteroidota</taxon>
        <taxon>Bacteroidia</taxon>
        <taxon>Marinilabiliales</taxon>
        <taxon>Marinilabiliaceae</taxon>
        <taxon>Marinilabilia</taxon>
    </lineage>
</organism>
<reference evidence="1 2" key="1">
    <citation type="submission" date="2018-05" db="EMBL/GenBank/DDBJ databases">
        <title>Marinilabilia rubrum sp. nov., isolated from saltern sediment.</title>
        <authorList>
            <person name="Zhang R."/>
        </authorList>
    </citation>
    <scope>NUCLEOTIDE SEQUENCE [LARGE SCALE GENOMIC DNA]</scope>
    <source>
        <strain evidence="1 2">WTE16</strain>
    </source>
</reference>
<dbReference type="SUPFAM" id="SSF54534">
    <property type="entry name" value="FKBP-like"/>
    <property type="match status" value="1"/>
</dbReference>
<accession>A0A2U2B5J7</accession>
<evidence type="ECO:0000313" key="2">
    <source>
        <dbReference type="Proteomes" id="UP000244956"/>
    </source>
</evidence>
<dbReference type="OrthoDB" id="1117668at2"/>
<dbReference type="InterPro" id="IPR046357">
    <property type="entry name" value="PPIase_dom_sf"/>
</dbReference>
<dbReference type="GO" id="GO:0003755">
    <property type="term" value="F:peptidyl-prolyl cis-trans isomerase activity"/>
    <property type="evidence" value="ECO:0007669"/>
    <property type="project" value="InterPro"/>
</dbReference>
<sequence>MKNISINILLILAVLAGSVMINACDEGYRINTKELLQEEQALMEEYFNEEKDSLAQLGDSIDDLRTNGFAFFETQEGTGDSVKVGKKVGFRCIYYEIVRDSLGVPFLFESYNNYGDPSPKIYIAGNPDIYNNIYPGVDEAIKNMTYGSKARAFISSRLWTGNYDYTPWVVDLEVTYLEK</sequence>
<dbReference type="AlphaFoldDB" id="A0A2U2B5J7"/>
<dbReference type="RefSeq" id="WP_109265536.1">
    <property type="nucleotide sequence ID" value="NZ_QEWP01000016.1"/>
</dbReference>
<name>A0A2U2B5J7_9BACT</name>
<dbReference type="Gene3D" id="3.10.50.40">
    <property type="match status" value="1"/>
</dbReference>
<proteinExistence type="predicted"/>
<dbReference type="Proteomes" id="UP000244956">
    <property type="component" value="Unassembled WGS sequence"/>
</dbReference>
<comment type="caution">
    <text evidence="1">The sequence shown here is derived from an EMBL/GenBank/DDBJ whole genome shotgun (WGS) entry which is preliminary data.</text>
</comment>
<dbReference type="EMBL" id="QEWP01000016">
    <property type="protein sequence ID" value="PWD98325.1"/>
    <property type="molecule type" value="Genomic_DNA"/>
</dbReference>
<protein>
    <submittedName>
        <fullName evidence="1">Uncharacterized protein</fullName>
    </submittedName>
</protein>